<dbReference type="Proteomes" id="UP000178187">
    <property type="component" value="Unassembled WGS sequence"/>
</dbReference>
<name>A0A1G1KTV8_9BACT</name>
<feature type="domain" description="AAA+ ATPase" evidence="1">
    <location>
        <begin position="42"/>
        <end position="193"/>
    </location>
</feature>
<reference evidence="2 3" key="1">
    <citation type="journal article" date="2016" name="Nat. Commun.">
        <title>Thousands of microbial genomes shed light on interconnected biogeochemical processes in an aquifer system.</title>
        <authorList>
            <person name="Anantharaman K."/>
            <person name="Brown C.T."/>
            <person name="Hug L.A."/>
            <person name="Sharon I."/>
            <person name="Castelle C.J."/>
            <person name="Probst A.J."/>
            <person name="Thomas B.C."/>
            <person name="Singh A."/>
            <person name="Wilkins M.J."/>
            <person name="Karaoz U."/>
            <person name="Brodie E.L."/>
            <person name="Williams K.H."/>
            <person name="Hubbard S.S."/>
            <person name="Banfield J.F."/>
        </authorList>
    </citation>
    <scope>NUCLEOTIDE SEQUENCE [LARGE SCALE GENOMIC DNA]</scope>
</reference>
<evidence type="ECO:0000313" key="2">
    <source>
        <dbReference type="EMBL" id="OGW96404.1"/>
    </source>
</evidence>
<dbReference type="InterPro" id="IPR003593">
    <property type="entry name" value="AAA+_ATPase"/>
</dbReference>
<sequence>MYNEYFGLKETPFNVTPDPKFIFFSRKHMDAFSALVYGIESRKGFIQITGDIGAGKTTLCRAVLEKLKETRVQSALILNPCLSELLLLRTITEDFGIPVKAQNKKDCFDALNRYLLEQFNRGYNSVLIIDEAQDLTLKALEQIRLLSNLETNTDKLLQIVLVGQPELRDTLNQPSLAQLRQRVHVRFHLTALDRQEVEEYILHRLHVAGMDERANFIFTKEAIDLIYDQSRGIPRMINKLCDWAMLGAFSKKLLTIDDKVVENVAVEAEGVMC</sequence>
<gene>
    <name evidence="2" type="ORF">A3G33_00295</name>
</gene>
<dbReference type="InterPro" id="IPR049945">
    <property type="entry name" value="AAA_22"/>
</dbReference>
<comment type="caution">
    <text evidence="2">The sequence shown here is derived from an EMBL/GenBank/DDBJ whole genome shotgun (WGS) entry which is preliminary data.</text>
</comment>
<dbReference type="AlphaFoldDB" id="A0A1G1KTV8"/>
<dbReference type="SMART" id="SM00382">
    <property type="entry name" value="AAA"/>
    <property type="match status" value="1"/>
</dbReference>
<evidence type="ECO:0000259" key="1">
    <source>
        <dbReference type="SMART" id="SM00382"/>
    </source>
</evidence>
<dbReference type="PANTHER" id="PTHR35894:SF1">
    <property type="entry name" value="PHOSPHORIBULOKINASE _ URIDINE KINASE FAMILY"/>
    <property type="match status" value="1"/>
</dbReference>
<dbReference type="EMBL" id="MHFR01000050">
    <property type="protein sequence ID" value="OGW96404.1"/>
    <property type="molecule type" value="Genomic_DNA"/>
</dbReference>
<dbReference type="Gene3D" id="3.40.50.300">
    <property type="entry name" value="P-loop containing nucleotide triphosphate hydrolases"/>
    <property type="match status" value="1"/>
</dbReference>
<accession>A0A1G1KTV8</accession>
<dbReference type="PANTHER" id="PTHR35894">
    <property type="entry name" value="GENERAL SECRETION PATHWAY PROTEIN A-RELATED"/>
    <property type="match status" value="1"/>
</dbReference>
<dbReference type="SUPFAM" id="SSF52540">
    <property type="entry name" value="P-loop containing nucleoside triphosphate hydrolases"/>
    <property type="match status" value="1"/>
</dbReference>
<proteinExistence type="predicted"/>
<dbReference type="InterPro" id="IPR027417">
    <property type="entry name" value="P-loop_NTPase"/>
</dbReference>
<dbReference type="InterPro" id="IPR052026">
    <property type="entry name" value="ExeA_AAA_ATPase_DNA-bind"/>
</dbReference>
<dbReference type="Pfam" id="PF13401">
    <property type="entry name" value="AAA_22"/>
    <property type="match status" value="1"/>
</dbReference>
<dbReference type="GO" id="GO:0016887">
    <property type="term" value="F:ATP hydrolysis activity"/>
    <property type="evidence" value="ECO:0007669"/>
    <property type="project" value="InterPro"/>
</dbReference>
<organism evidence="2 3">
    <name type="scientific">Candidatus Danuiimicrobium aquiferis</name>
    <dbReference type="NCBI Taxonomy" id="1801832"/>
    <lineage>
        <taxon>Bacteria</taxon>
        <taxon>Pseudomonadati</taxon>
        <taxon>Candidatus Omnitrophota</taxon>
        <taxon>Candidatus Danuiimicrobium</taxon>
    </lineage>
</organism>
<evidence type="ECO:0000313" key="3">
    <source>
        <dbReference type="Proteomes" id="UP000178187"/>
    </source>
</evidence>
<protein>
    <recommendedName>
        <fullName evidence="1">AAA+ ATPase domain-containing protein</fullName>
    </recommendedName>
</protein>